<reference evidence="2" key="1">
    <citation type="submission" date="2019-03" db="EMBL/GenBank/DDBJ databases">
        <title>Largest Complete Mitochondrial Genome of a Gymnosperm, Sitka Spruce (Picea sitchensis), Indicates Complex Physical Structure.</title>
        <authorList>
            <person name="Jackman S.D."/>
            <person name="Coombe L."/>
            <person name="Warren R."/>
            <person name="Kirk H."/>
            <person name="Trinh E."/>
            <person name="McLeod T."/>
            <person name="Pleasance S."/>
            <person name="Pandoh P."/>
            <person name="Zhao Y."/>
            <person name="Coope R."/>
            <person name="Bousquet J."/>
            <person name="Bohlmann J.C."/>
            <person name="Jones S.J.M."/>
            <person name="Birol I."/>
        </authorList>
    </citation>
    <scope>NUCLEOTIDE SEQUENCE</scope>
    <source>
        <strain evidence="2">Q903</strain>
    </source>
</reference>
<feature type="transmembrane region" description="Helical" evidence="1">
    <location>
        <begin position="28"/>
        <end position="49"/>
    </location>
</feature>
<evidence type="ECO:0000256" key="1">
    <source>
        <dbReference type="SAM" id="Phobius"/>
    </source>
</evidence>
<geneLocation type="mitochondrion" evidence="2"/>
<keyword evidence="1" id="KW-1133">Transmembrane helix</keyword>
<organism evidence="2">
    <name type="scientific">Picea sitchensis</name>
    <name type="common">Sitka spruce</name>
    <name type="synonym">Pinus sitchensis</name>
    <dbReference type="NCBI Taxonomy" id="3332"/>
    <lineage>
        <taxon>Eukaryota</taxon>
        <taxon>Viridiplantae</taxon>
        <taxon>Streptophyta</taxon>
        <taxon>Embryophyta</taxon>
        <taxon>Tracheophyta</taxon>
        <taxon>Spermatophyta</taxon>
        <taxon>Pinopsida</taxon>
        <taxon>Pinidae</taxon>
        <taxon>Conifers I</taxon>
        <taxon>Pinales</taxon>
        <taxon>Pinaceae</taxon>
        <taxon>Picea</taxon>
    </lineage>
</organism>
<keyword evidence="1" id="KW-0472">Membrane</keyword>
<accession>A0A6B9XS22</accession>
<dbReference type="AlphaFoldDB" id="A0A6B9XS22"/>
<evidence type="ECO:0000313" key="2">
    <source>
        <dbReference type="EMBL" id="QHR92758.1"/>
    </source>
</evidence>
<keyword evidence="2" id="KW-0496">Mitochondrion</keyword>
<gene>
    <name evidence="2" type="primary">orf06860</name>
    <name evidence="2" type="ORF">Q903MT_gene6806</name>
</gene>
<proteinExistence type="predicted"/>
<protein>
    <submittedName>
        <fullName evidence="2">Uncharacterized protein</fullName>
    </submittedName>
</protein>
<sequence>MGGKEPSTSVEREAGIRKRGEYYEKQELKCFLFAFFLLSLLLYALYLMYA</sequence>
<keyword evidence="1" id="KW-0812">Transmembrane</keyword>
<name>A0A6B9XS22_PICSI</name>
<dbReference type="EMBL" id="MK697705">
    <property type="protein sequence ID" value="QHR92758.1"/>
    <property type="molecule type" value="Genomic_DNA"/>
</dbReference>